<keyword evidence="4 10" id="KW-0863">Zinc-finger</keyword>
<evidence type="ECO:0000256" key="10">
    <source>
        <dbReference type="PROSITE-ProRule" id="PRU00042"/>
    </source>
</evidence>
<dbReference type="AlphaFoldDB" id="A0A6J8BDS4"/>
<name>A0A6J8BDS4_MYTCO</name>
<comment type="similarity">
    <text evidence="2">Belongs to the krueppel C2H2-type zinc-finger protein family.</text>
</comment>
<feature type="region of interest" description="Disordered" evidence="11">
    <location>
        <begin position="353"/>
        <end position="383"/>
    </location>
</feature>
<evidence type="ECO:0000259" key="12">
    <source>
        <dbReference type="PROSITE" id="PS50157"/>
    </source>
</evidence>
<organism evidence="13 14">
    <name type="scientific">Mytilus coruscus</name>
    <name type="common">Sea mussel</name>
    <dbReference type="NCBI Taxonomy" id="42192"/>
    <lineage>
        <taxon>Eukaryota</taxon>
        <taxon>Metazoa</taxon>
        <taxon>Spiralia</taxon>
        <taxon>Lophotrochozoa</taxon>
        <taxon>Mollusca</taxon>
        <taxon>Bivalvia</taxon>
        <taxon>Autobranchia</taxon>
        <taxon>Pteriomorphia</taxon>
        <taxon>Mytilida</taxon>
        <taxon>Mytiloidea</taxon>
        <taxon>Mytilidae</taxon>
        <taxon>Mytilinae</taxon>
        <taxon>Mytilus</taxon>
    </lineage>
</organism>
<protein>
    <submittedName>
        <fullName evidence="13">KRAB</fullName>
    </submittedName>
</protein>
<sequence>MEKQTENLVIEIKTEPSDNYYDNKNENCNIGHYSSHGNKPSDIDNLQLEGTSLTVPNIKTGTKLEDAVEGSPFRLSGRASFLYQKSSGDLNLNICGKEKDTKKSSNEIECPKYIEDTAKVKMISSEQEEIFIEHVEKGIMDKLKILKEDNKSKEIKADMPQSVIDFPRSSEPSGIENPNVNSRALLQYGSDLTETKIKRLDEIISEVRQNLELDPKFPKDQLPKASKISIEIKSSSNQSLDESYSSDDEKSEKFSNLKNVMEKMTKENLPRKPGKKGSIWSDDVFGQPGENRYICPSCGFDEHNEMQEHKESHSDQLFFACTRCGKEFSQIKELKSHRLSQACKTFEATVIADDDDDDDDEADDHGHDNDDEDDHGHDNDDKDTYETIKRQIGDNYTSIQQASNEKLLFACVKCGKEFSQMEDIQAHKMSQECSTDLSAITNNSSCDSFDDAIKQEPIDIIDTSCNTSDNSIENNEKLNENDHQNSVKKGNNSSLQEEEEHVCATCGMKFNEVSMLQDHFRLHSELEKLTSSYVAESEGQSNTDEAEKPFKCHLYDNQYCLRNTSTASPNSRNEKEL</sequence>
<dbReference type="GO" id="GO:0000978">
    <property type="term" value="F:RNA polymerase II cis-regulatory region sequence-specific DNA binding"/>
    <property type="evidence" value="ECO:0007669"/>
    <property type="project" value="TreeGrafter"/>
</dbReference>
<dbReference type="SMART" id="SM00355">
    <property type="entry name" value="ZnF_C2H2"/>
    <property type="match status" value="4"/>
</dbReference>
<feature type="compositionally biased region" description="Basic and acidic residues" evidence="11">
    <location>
        <begin position="364"/>
        <end position="383"/>
    </location>
</feature>
<feature type="domain" description="C2H2-type" evidence="12">
    <location>
        <begin position="319"/>
        <end position="338"/>
    </location>
</feature>
<evidence type="ECO:0000256" key="9">
    <source>
        <dbReference type="ARBA" id="ARBA00023242"/>
    </source>
</evidence>
<evidence type="ECO:0000256" key="7">
    <source>
        <dbReference type="ARBA" id="ARBA00023125"/>
    </source>
</evidence>
<evidence type="ECO:0000256" key="4">
    <source>
        <dbReference type="ARBA" id="ARBA00022771"/>
    </source>
</evidence>
<keyword evidence="7" id="KW-0238">DNA-binding</keyword>
<keyword evidence="14" id="KW-1185">Reference proteome</keyword>
<dbReference type="Proteomes" id="UP000507470">
    <property type="component" value="Unassembled WGS sequence"/>
</dbReference>
<dbReference type="InterPro" id="IPR036236">
    <property type="entry name" value="Znf_C2H2_sf"/>
</dbReference>
<feature type="domain" description="C2H2-type" evidence="12">
    <location>
        <begin position="409"/>
        <end position="431"/>
    </location>
</feature>
<dbReference type="OrthoDB" id="6077919at2759"/>
<dbReference type="PROSITE" id="PS00028">
    <property type="entry name" value="ZINC_FINGER_C2H2_1"/>
    <property type="match status" value="1"/>
</dbReference>
<evidence type="ECO:0000256" key="5">
    <source>
        <dbReference type="ARBA" id="ARBA00022833"/>
    </source>
</evidence>
<dbReference type="Gene3D" id="3.30.160.60">
    <property type="entry name" value="Classic Zinc Finger"/>
    <property type="match status" value="2"/>
</dbReference>
<comment type="subcellular location">
    <subcellularLocation>
        <location evidence="1">Nucleus</location>
    </subcellularLocation>
</comment>
<dbReference type="GO" id="GO:0008270">
    <property type="term" value="F:zinc ion binding"/>
    <property type="evidence" value="ECO:0007669"/>
    <property type="project" value="UniProtKB-KW"/>
</dbReference>
<feature type="domain" description="C2H2-type" evidence="12">
    <location>
        <begin position="501"/>
        <end position="528"/>
    </location>
</feature>
<gene>
    <name evidence="13" type="ORF">MCOR_17916</name>
</gene>
<dbReference type="SUPFAM" id="SSF57667">
    <property type="entry name" value="beta-beta-alpha zinc fingers"/>
    <property type="match status" value="2"/>
</dbReference>
<dbReference type="InterPro" id="IPR013087">
    <property type="entry name" value="Znf_C2H2_type"/>
</dbReference>
<feature type="compositionally biased region" description="Acidic residues" evidence="11">
    <location>
        <begin position="353"/>
        <end position="363"/>
    </location>
</feature>
<feature type="compositionally biased region" description="Basic and acidic residues" evidence="11">
    <location>
        <begin position="474"/>
        <end position="485"/>
    </location>
</feature>
<evidence type="ECO:0000256" key="3">
    <source>
        <dbReference type="ARBA" id="ARBA00022723"/>
    </source>
</evidence>
<dbReference type="EMBL" id="CACVKT020003176">
    <property type="protein sequence ID" value="CAC5382055.1"/>
    <property type="molecule type" value="Genomic_DNA"/>
</dbReference>
<keyword evidence="8" id="KW-0804">Transcription</keyword>
<evidence type="ECO:0000256" key="6">
    <source>
        <dbReference type="ARBA" id="ARBA00023015"/>
    </source>
</evidence>
<evidence type="ECO:0000256" key="11">
    <source>
        <dbReference type="SAM" id="MobiDB-lite"/>
    </source>
</evidence>
<keyword evidence="5" id="KW-0862">Zinc</keyword>
<keyword evidence="6" id="KW-0805">Transcription regulation</keyword>
<evidence type="ECO:0000313" key="14">
    <source>
        <dbReference type="Proteomes" id="UP000507470"/>
    </source>
</evidence>
<feature type="region of interest" description="Disordered" evidence="11">
    <location>
        <begin position="471"/>
        <end position="496"/>
    </location>
</feature>
<evidence type="ECO:0000256" key="2">
    <source>
        <dbReference type="ARBA" id="ARBA00006991"/>
    </source>
</evidence>
<dbReference type="GO" id="GO:0000981">
    <property type="term" value="F:DNA-binding transcription factor activity, RNA polymerase II-specific"/>
    <property type="evidence" value="ECO:0007669"/>
    <property type="project" value="TreeGrafter"/>
</dbReference>
<keyword evidence="9" id="KW-0539">Nucleus</keyword>
<evidence type="ECO:0000256" key="8">
    <source>
        <dbReference type="ARBA" id="ARBA00023163"/>
    </source>
</evidence>
<accession>A0A6J8BDS4</accession>
<keyword evidence="3" id="KW-0479">Metal-binding</keyword>
<dbReference type="PANTHER" id="PTHR23235:SF152">
    <property type="entry name" value="SI:DKEY-210J14.3"/>
    <property type="match status" value="1"/>
</dbReference>
<reference evidence="13 14" key="1">
    <citation type="submission" date="2020-06" db="EMBL/GenBank/DDBJ databases">
        <authorList>
            <person name="Li R."/>
            <person name="Bekaert M."/>
        </authorList>
    </citation>
    <scope>NUCLEOTIDE SEQUENCE [LARGE SCALE GENOMIC DNA]</scope>
    <source>
        <strain evidence="14">wild</strain>
    </source>
</reference>
<evidence type="ECO:0000256" key="1">
    <source>
        <dbReference type="ARBA" id="ARBA00004123"/>
    </source>
</evidence>
<evidence type="ECO:0000313" key="13">
    <source>
        <dbReference type="EMBL" id="CAC5382055.1"/>
    </source>
</evidence>
<dbReference type="PROSITE" id="PS50157">
    <property type="entry name" value="ZINC_FINGER_C2H2_2"/>
    <property type="match status" value="3"/>
</dbReference>
<proteinExistence type="inferred from homology"/>
<dbReference type="PANTHER" id="PTHR23235">
    <property type="entry name" value="KRUEPPEL-LIKE TRANSCRIPTION FACTOR"/>
    <property type="match status" value="1"/>
</dbReference>